<accession>A0A915LWD1</accession>
<organism evidence="1 2">
    <name type="scientific">Meloidogyne javanica</name>
    <name type="common">Root-knot nematode worm</name>
    <dbReference type="NCBI Taxonomy" id="6303"/>
    <lineage>
        <taxon>Eukaryota</taxon>
        <taxon>Metazoa</taxon>
        <taxon>Ecdysozoa</taxon>
        <taxon>Nematoda</taxon>
        <taxon>Chromadorea</taxon>
        <taxon>Rhabditida</taxon>
        <taxon>Tylenchina</taxon>
        <taxon>Tylenchomorpha</taxon>
        <taxon>Tylenchoidea</taxon>
        <taxon>Meloidogynidae</taxon>
        <taxon>Meloidogyninae</taxon>
        <taxon>Meloidogyne</taxon>
        <taxon>Meloidogyne incognita group</taxon>
    </lineage>
</organism>
<protein>
    <submittedName>
        <fullName evidence="2">Uncharacterized protein</fullName>
    </submittedName>
</protein>
<dbReference type="WBParaSite" id="scaffold2093_cov176.g4231">
    <property type="protein sequence ID" value="scaffold2093_cov176.g4231"/>
    <property type="gene ID" value="scaffold2093_cov176.g4231"/>
</dbReference>
<sequence>MKNNRFHKSLQKTPYEAVFGSKPNSLPPTVLPLQEEQMEYEDYTSNFSVELFDRESCVEEVVTDENQNVLQTNRELEARQEKIVSYRDYIQQVQKKRADEMTSATLKRLGSVDVGSTVRVPIDPVNRGKIDPRNGKQ</sequence>
<evidence type="ECO:0000313" key="2">
    <source>
        <dbReference type="WBParaSite" id="scaffold2093_cov176.g4231"/>
    </source>
</evidence>
<evidence type="ECO:0000313" key="1">
    <source>
        <dbReference type="Proteomes" id="UP000887561"/>
    </source>
</evidence>
<keyword evidence="1" id="KW-1185">Reference proteome</keyword>
<reference evidence="2" key="1">
    <citation type="submission" date="2022-11" db="UniProtKB">
        <authorList>
            <consortium name="WormBaseParasite"/>
        </authorList>
    </citation>
    <scope>IDENTIFICATION</scope>
</reference>
<proteinExistence type="predicted"/>
<name>A0A915LWD1_MELJA</name>
<dbReference type="AlphaFoldDB" id="A0A915LWD1"/>
<dbReference type="Proteomes" id="UP000887561">
    <property type="component" value="Unplaced"/>
</dbReference>